<keyword evidence="2" id="KW-1185">Reference proteome</keyword>
<evidence type="ECO:0000313" key="2">
    <source>
        <dbReference type="Proteomes" id="UP001193501"/>
    </source>
</evidence>
<protein>
    <submittedName>
        <fullName evidence="1">DUF2958 domain-containing protein</fullName>
    </submittedName>
</protein>
<dbReference type="Proteomes" id="UP001193501">
    <property type="component" value="Unassembled WGS sequence"/>
</dbReference>
<gene>
    <name evidence="1" type="ORF">GV832_15440</name>
</gene>
<dbReference type="AlphaFoldDB" id="A0AAE5BVI9"/>
<proteinExistence type="predicted"/>
<dbReference type="InterPro" id="IPR021341">
    <property type="entry name" value="DUF2958"/>
</dbReference>
<accession>A0AAE5BVI9</accession>
<dbReference type="RefSeq" id="WP_168775802.1">
    <property type="nucleotide sequence ID" value="NZ_JAABNR010000016.1"/>
</dbReference>
<dbReference type="Pfam" id="PF11171">
    <property type="entry name" value="DUF2958"/>
    <property type="match status" value="1"/>
</dbReference>
<reference evidence="1" key="1">
    <citation type="submission" date="2020-01" db="EMBL/GenBank/DDBJ databases">
        <authorList>
            <person name="Chen W.-M."/>
        </authorList>
    </citation>
    <scope>NUCLEOTIDE SEQUENCE</scope>
    <source>
        <strain evidence="1">CYK-10</strain>
    </source>
</reference>
<sequence>MKLLAKKQHEQLLENGLAQAAARPRHLDLKPVVRFFDPNGPAVWLATEILPEFPDLAFGLADLGLGCPEVGSFSLAELAAYRGPFMLGIERDRHWSAKLPLSGYAELASRAGRIVEP</sequence>
<comment type="caution">
    <text evidence="1">The sequence shown here is derived from an EMBL/GenBank/DDBJ whole genome shotgun (WGS) entry which is preliminary data.</text>
</comment>
<organism evidence="1 2">
    <name type="scientific">Stagnihabitans tardus</name>
    <dbReference type="NCBI Taxonomy" id="2699202"/>
    <lineage>
        <taxon>Bacteria</taxon>
        <taxon>Pseudomonadati</taxon>
        <taxon>Pseudomonadota</taxon>
        <taxon>Alphaproteobacteria</taxon>
        <taxon>Rhodobacterales</taxon>
        <taxon>Paracoccaceae</taxon>
        <taxon>Stagnihabitans</taxon>
    </lineage>
</organism>
<dbReference type="EMBL" id="JAABNR010000016">
    <property type="protein sequence ID" value="NBZ88986.1"/>
    <property type="molecule type" value="Genomic_DNA"/>
</dbReference>
<name>A0AAE5BVI9_9RHOB</name>
<evidence type="ECO:0000313" key="1">
    <source>
        <dbReference type="EMBL" id="NBZ88986.1"/>
    </source>
</evidence>